<keyword evidence="4" id="KW-0808">Transferase</keyword>
<dbReference type="RefSeq" id="WP_193083405.1">
    <property type="nucleotide sequence ID" value="NZ_CP045201.1"/>
</dbReference>
<dbReference type="GO" id="GO:0032259">
    <property type="term" value="P:methylation"/>
    <property type="evidence" value="ECO:0007669"/>
    <property type="project" value="UniProtKB-KW"/>
</dbReference>
<dbReference type="PANTHER" id="PTHR11579">
    <property type="entry name" value="PROTEIN-L-ISOASPARTATE O-METHYLTRANSFERASE"/>
    <property type="match status" value="1"/>
</dbReference>
<name>A0A7L9WMX9_9RHOB</name>
<dbReference type="Pfam" id="PF01135">
    <property type="entry name" value="PCMT"/>
    <property type="match status" value="1"/>
</dbReference>
<evidence type="ECO:0000256" key="1">
    <source>
        <dbReference type="ARBA" id="ARBA00005369"/>
    </source>
</evidence>
<dbReference type="SUPFAM" id="SSF53335">
    <property type="entry name" value="S-adenosyl-L-methionine-dependent methyltransferases"/>
    <property type="match status" value="1"/>
</dbReference>
<dbReference type="KEGG" id="pshq:F3W81_09855"/>
<organism evidence="4 5">
    <name type="scientific">Pseudooceanicola spongiae</name>
    <dbReference type="NCBI Taxonomy" id="2613965"/>
    <lineage>
        <taxon>Bacteria</taxon>
        <taxon>Pseudomonadati</taxon>
        <taxon>Pseudomonadota</taxon>
        <taxon>Alphaproteobacteria</taxon>
        <taxon>Rhodobacterales</taxon>
        <taxon>Paracoccaceae</taxon>
        <taxon>Pseudooceanicola</taxon>
    </lineage>
</organism>
<evidence type="ECO:0000313" key="5">
    <source>
        <dbReference type="Proteomes" id="UP000594118"/>
    </source>
</evidence>
<sequence>MTDYAARRTMMVDAQVRPSDVTKFPIIEAMLAVPREMFVPQDRKEAAYLGENVTIGANRVLLEPRTLAKMLDALDIQPDELVLDLGAGQGYAAAVMSRIAEAVIAVEEDADIAADSQQLLSELGADNVVLHEAKLSEGAPEHGPYDVILLEGAVEHLPEAITDQLKEGGRIVVPFAEGHLGVVRVGYKIDGKISWRFAFNAGAPVLPGFEKHAVFTL</sequence>
<dbReference type="CDD" id="cd02440">
    <property type="entry name" value="AdoMet_MTases"/>
    <property type="match status" value="1"/>
</dbReference>
<evidence type="ECO:0000256" key="3">
    <source>
        <dbReference type="ARBA" id="ARBA00030757"/>
    </source>
</evidence>
<protein>
    <recommendedName>
        <fullName evidence="2">Protein-L-isoaspartate O-methyltransferase</fullName>
    </recommendedName>
    <alternativeName>
        <fullName evidence="3">Protein L-isoaspartyl methyltransferase</fullName>
    </alternativeName>
</protein>
<dbReference type="EMBL" id="CP045201">
    <property type="protein sequence ID" value="QOL81087.1"/>
    <property type="molecule type" value="Genomic_DNA"/>
</dbReference>
<dbReference type="GO" id="GO:0004719">
    <property type="term" value="F:protein-L-isoaspartate (D-aspartate) O-methyltransferase activity"/>
    <property type="evidence" value="ECO:0007669"/>
    <property type="project" value="InterPro"/>
</dbReference>
<keyword evidence="5" id="KW-1185">Reference proteome</keyword>
<reference evidence="4 5" key="1">
    <citation type="submission" date="2019-10" db="EMBL/GenBank/DDBJ databases">
        <title>Pseudopuniceibacterium sp. HQ09 islated from Antarctica.</title>
        <authorList>
            <person name="Liao L."/>
            <person name="Su S."/>
            <person name="Chen B."/>
            <person name="Yu Y."/>
        </authorList>
    </citation>
    <scope>NUCLEOTIDE SEQUENCE [LARGE SCALE GENOMIC DNA]</scope>
    <source>
        <strain evidence="4 5">HQ09</strain>
    </source>
</reference>
<dbReference type="Proteomes" id="UP000594118">
    <property type="component" value="Chromosome"/>
</dbReference>
<dbReference type="AlphaFoldDB" id="A0A7L9WMX9"/>
<dbReference type="InterPro" id="IPR029063">
    <property type="entry name" value="SAM-dependent_MTases_sf"/>
</dbReference>
<accession>A0A7L9WMX9</accession>
<evidence type="ECO:0000313" key="4">
    <source>
        <dbReference type="EMBL" id="QOL81087.1"/>
    </source>
</evidence>
<dbReference type="PANTHER" id="PTHR11579:SF18">
    <property type="entry name" value="PROTEIN-L-ISOASPARTATE O-METHYLTRANSFERASE"/>
    <property type="match status" value="1"/>
</dbReference>
<dbReference type="Gene3D" id="3.40.50.150">
    <property type="entry name" value="Vaccinia Virus protein VP39"/>
    <property type="match status" value="1"/>
</dbReference>
<dbReference type="GO" id="GO:0005737">
    <property type="term" value="C:cytoplasm"/>
    <property type="evidence" value="ECO:0007669"/>
    <property type="project" value="TreeGrafter"/>
</dbReference>
<proteinExistence type="inferred from homology"/>
<evidence type="ECO:0000256" key="2">
    <source>
        <dbReference type="ARBA" id="ARBA00013346"/>
    </source>
</evidence>
<keyword evidence="4" id="KW-0489">Methyltransferase</keyword>
<comment type="similarity">
    <text evidence="1">Belongs to the methyltransferase superfamily. L-isoaspartyl/D-aspartyl protein methyltransferase family.</text>
</comment>
<dbReference type="InterPro" id="IPR000682">
    <property type="entry name" value="PCMT"/>
</dbReference>
<gene>
    <name evidence="4" type="ORF">F3W81_09855</name>
</gene>